<dbReference type="RefSeq" id="XP_044725969.1">
    <property type="nucleotide sequence ID" value="XM_044859569.1"/>
</dbReference>
<dbReference type="OrthoDB" id="10580862at2759"/>
<evidence type="ECO:0000256" key="1">
    <source>
        <dbReference type="SAM" id="SignalP"/>
    </source>
</evidence>
<feature type="signal peptide" evidence="1">
    <location>
        <begin position="1"/>
        <end position="19"/>
    </location>
</feature>
<accession>A0A9P8N9H1</accession>
<name>A0A9P8N9H1_9HYPO</name>
<dbReference type="AlphaFoldDB" id="A0A9P8N9H1"/>
<dbReference type="GeneID" id="68350227"/>
<organism evidence="2 3">
    <name type="scientific">Hirsutella rhossiliensis</name>
    <dbReference type="NCBI Taxonomy" id="111463"/>
    <lineage>
        <taxon>Eukaryota</taxon>
        <taxon>Fungi</taxon>
        <taxon>Dikarya</taxon>
        <taxon>Ascomycota</taxon>
        <taxon>Pezizomycotina</taxon>
        <taxon>Sordariomycetes</taxon>
        <taxon>Hypocreomycetidae</taxon>
        <taxon>Hypocreales</taxon>
        <taxon>Ophiocordycipitaceae</taxon>
        <taxon>Hirsutella</taxon>
    </lineage>
</organism>
<feature type="chain" id="PRO_5040226438" evidence="1">
    <location>
        <begin position="20"/>
        <end position="182"/>
    </location>
</feature>
<gene>
    <name evidence="2" type="ORF">HRG_01098</name>
</gene>
<evidence type="ECO:0000313" key="2">
    <source>
        <dbReference type="EMBL" id="KAH0968456.1"/>
    </source>
</evidence>
<keyword evidence="3" id="KW-1185">Reference proteome</keyword>
<keyword evidence="1" id="KW-0732">Signal</keyword>
<protein>
    <submittedName>
        <fullName evidence="2">Uncharacterized protein</fullName>
    </submittedName>
</protein>
<dbReference type="EMBL" id="JAIZPD010000001">
    <property type="protein sequence ID" value="KAH0968456.1"/>
    <property type="molecule type" value="Genomic_DNA"/>
</dbReference>
<evidence type="ECO:0000313" key="3">
    <source>
        <dbReference type="Proteomes" id="UP000824596"/>
    </source>
</evidence>
<sequence length="182" mass="19746">MKPTLVTLALSCLAGSVLAAPAQEMASQAGVDSAKFAGSEGMGTPRQGDFIDCAAYVFDNVVDGTLRKIPGMDKILPDPGEERLCLRFQHMFKKKKEERGDDSDIVARGFWPFSGKGSWKSGARKNPFGLGKDGKDLDLLKAISYGMKLEKKLKSGQKVDLEKELEREFGNGSDVEKAANRG</sequence>
<reference evidence="2" key="1">
    <citation type="submission" date="2021-09" db="EMBL/GenBank/DDBJ databases">
        <title>A high-quality genome of the endoparasitic fungus Hirsutella rhossiliensis with a comparison of Hirsutella genomes reveals transposable elements contributing to genome size variation.</title>
        <authorList>
            <person name="Lin R."/>
            <person name="Jiao Y."/>
            <person name="Sun X."/>
            <person name="Ling J."/>
            <person name="Xie B."/>
            <person name="Cheng X."/>
        </authorList>
    </citation>
    <scope>NUCLEOTIDE SEQUENCE</scope>
    <source>
        <strain evidence="2">HR02</strain>
    </source>
</reference>
<proteinExistence type="predicted"/>
<dbReference type="Proteomes" id="UP000824596">
    <property type="component" value="Unassembled WGS sequence"/>
</dbReference>
<comment type="caution">
    <text evidence="2">The sequence shown here is derived from an EMBL/GenBank/DDBJ whole genome shotgun (WGS) entry which is preliminary data.</text>
</comment>